<dbReference type="GeneID" id="106477654"/>
<dbReference type="Proteomes" id="UP000694941">
    <property type="component" value="Unplaced"/>
</dbReference>
<sequence>MPFGQIVIGPPGSGKTTYCNSMKEFMEHLGRKVAVINIDPANDVLPYSPEVNISHLIELEDVMNNLHLGPNGALMYCMEYLEKNVDWLLKELSRFEDHYVLMDCPGQV</sequence>
<dbReference type="PANTHER" id="PTHR21231">
    <property type="entry name" value="XPA-BINDING PROTEIN 1-RELATED"/>
    <property type="match status" value="1"/>
</dbReference>
<dbReference type="RefSeq" id="XP_013793651.1">
    <property type="nucleotide sequence ID" value="XM_013938197.1"/>
</dbReference>
<keyword evidence="6" id="KW-1185">Reference proteome</keyword>
<evidence type="ECO:0000256" key="2">
    <source>
        <dbReference type="ARBA" id="ARBA00022741"/>
    </source>
</evidence>
<keyword evidence="3 5" id="KW-0378">Hydrolase</keyword>
<reference evidence="7" key="1">
    <citation type="submission" date="2025-08" db="UniProtKB">
        <authorList>
            <consortium name="RefSeq"/>
        </authorList>
    </citation>
    <scope>IDENTIFICATION</scope>
    <source>
        <tissue evidence="7">Muscle</tissue>
    </source>
</reference>
<name>A0ABM1C3S4_LIMPO</name>
<dbReference type="InterPro" id="IPR027417">
    <property type="entry name" value="P-loop_NTPase"/>
</dbReference>
<dbReference type="PANTHER" id="PTHR21231:SF3">
    <property type="entry name" value="GPN-LOOP GTPASE 2"/>
    <property type="match status" value="1"/>
</dbReference>
<evidence type="ECO:0000256" key="3">
    <source>
        <dbReference type="ARBA" id="ARBA00022801"/>
    </source>
</evidence>
<protein>
    <recommendedName>
        <fullName evidence="5">GPN-loop GTPase 2</fullName>
    </recommendedName>
</protein>
<organism evidence="6 7">
    <name type="scientific">Limulus polyphemus</name>
    <name type="common">Atlantic horseshoe crab</name>
    <dbReference type="NCBI Taxonomy" id="6850"/>
    <lineage>
        <taxon>Eukaryota</taxon>
        <taxon>Metazoa</taxon>
        <taxon>Ecdysozoa</taxon>
        <taxon>Arthropoda</taxon>
        <taxon>Chelicerata</taxon>
        <taxon>Merostomata</taxon>
        <taxon>Xiphosura</taxon>
        <taxon>Limulidae</taxon>
        <taxon>Limulus</taxon>
    </lineage>
</organism>
<evidence type="ECO:0000256" key="4">
    <source>
        <dbReference type="ARBA" id="ARBA00023134"/>
    </source>
</evidence>
<comment type="function">
    <text evidence="5">Small GTPase required for proper localization of RNA polymerase II and III (RNAPII and RNAPIII). May act at an RNAP assembly step prior to nuclear import.</text>
</comment>
<evidence type="ECO:0000313" key="6">
    <source>
        <dbReference type="Proteomes" id="UP000694941"/>
    </source>
</evidence>
<proteinExistence type="inferred from homology"/>
<evidence type="ECO:0000313" key="7">
    <source>
        <dbReference type="RefSeq" id="XP_013793651.1"/>
    </source>
</evidence>
<dbReference type="Gene3D" id="3.40.50.300">
    <property type="entry name" value="P-loop containing nucleotide triphosphate hydrolases"/>
    <property type="match status" value="1"/>
</dbReference>
<keyword evidence="2 5" id="KW-0547">Nucleotide-binding</keyword>
<dbReference type="InterPro" id="IPR004130">
    <property type="entry name" value="Gpn"/>
</dbReference>
<accession>A0ABM1C3S4</accession>
<comment type="subunit">
    <text evidence="5">Binds to RNA polymerase II (RNAPII).</text>
</comment>
<dbReference type="Pfam" id="PF03029">
    <property type="entry name" value="ATP_bind_1"/>
    <property type="match status" value="1"/>
</dbReference>
<evidence type="ECO:0000256" key="5">
    <source>
        <dbReference type="RuleBase" id="RU365059"/>
    </source>
</evidence>
<evidence type="ECO:0000256" key="1">
    <source>
        <dbReference type="ARBA" id="ARBA00005290"/>
    </source>
</evidence>
<dbReference type="SUPFAM" id="SSF52540">
    <property type="entry name" value="P-loop containing nucleoside triphosphate hydrolases"/>
    <property type="match status" value="1"/>
</dbReference>
<comment type="similarity">
    <text evidence="1 5">Belongs to the GPN-loop GTPase family.</text>
</comment>
<gene>
    <name evidence="7" type="primary">LOC106477654</name>
</gene>
<keyword evidence="4 5" id="KW-0342">GTP-binding</keyword>